<dbReference type="EMBL" id="CAIQ01000314">
    <property type="protein sequence ID" value="CCI38043.1"/>
    <property type="molecule type" value="Genomic_DNA"/>
</dbReference>
<accession>I4IUR9</accession>
<protein>
    <submittedName>
        <fullName evidence="1">Uncharacterized protein</fullName>
    </submittedName>
</protein>
<gene>
    <name evidence="1" type="ORF">MICAK_3810008</name>
</gene>
<dbReference type="AlphaFoldDB" id="I4IUR9"/>
<name>I4IUR9_MICAE</name>
<evidence type="ECO:0000313" key="2">
    <source>
        <dbReference type="Proteomes" id="UP000004047"/>
    </source>
</evidence>
<sequence>MFSTTNLSGSSVEEYLRIASSIRFTARSRSSPFCFFMLALIESMDLNFTPYWFAFKQEVTPINLDEELKVLKHQLHQRRSCITIDYTETFRITLLRVKIIGNFQHITPF</sequence>
<dbReference type="Proteomes" id="UP000004047">
    <property type="component" value="Unassembled WGS sequence"/>
</dbReference>
<comment type="caution">
    <text evidence="1">The sequence shown here is derived from an EMBL/GenBank/DDBJ whole genome shotgun (WGS) entry which is preliminary data.</text>
</comment>
<dbReference type="HOGENOM" id="CLU_2180822_0_0_3"/>
<proteinExistence type="predicted"/>
<reference evidence="1 2" key="1">
    <citation type="submission" date="2012-04" db="EMBL/GenBank/DDBJ databases">
        <authorList>
            <person name="Genoscope - CEA"/>
        </authorList>
    </citation>
    <scope>NUCLEOTIDE SEQUENCE [LARGE SCALE GENOMIC DNA]</scope>
    <source>
        <strain evidence="1 2">9701</strain>
    </source>
</reference>
<organism evidence="1 2">
    <name type="scientific">Microcystis aeruginosa PCC 9701</name>
    <dbReference type="NCBI Taxonomy" id="721123"/>
    <lineage>
        <taxon>Bacteria</taxon>
        <taxon>Bacillati</taxon>
        <taxon>Cyanobacteriota</taxon>
        <taxon>Cyanophyceae</taxon>
        <taxon>Oscillatoriophycideae</taxon>
        <taxon>Chroococcales</taxon>
        <taxon>Microcystaceae</taxon>
        <taxon>Microcystis</taxon>
    </lineage>
</organism>
<evidence type="ECO:0000313" key="1">
    <source>
        <dbReference type="EMBL" id="CCI38043.1"/>
    </source>
</evidence>